<dbReference type="InterPro" id="IPR014027">
    <property type="entry name" value="UDP-Glc/GDP-Man_DH_C"/>
</dbReference>
<dbReference type="PIRSF" id="PIRSF500136">
    <property type="entry name" value="UDP_ManNAc_DH"/>
    <property type="match status" value="1"/>
</dbReference>
<dbReference type="GO" id="GO:0051287">
    <property type="term" value="F:NAD binding"/>
    <property type="evidence" value="ECO:0007669"/>
    <property type="project" value="InterPro"/>
</dbReference>
<dbReference type="EMBL" id="AFGF01000098">
    <property type="protein sequence ID" value="EGO63731.1"/>
    <property type="molecule type" value="Genomic_DNA"/>
</dbReference>
<organism evidence="7 8">
    <name type="scientific">Acetonema longum DSM 6540</name>
    <dbReference type="NCBI Taxonomy" id="1009370"/>
    <lineage>
        <taxon>Bacteria</taxon>
        <taxon>Bacillati</taxon>
        <taxon>Bacillota</taxon>
        <taxon>Negativicutes</taxon>
        <taxon>Acetonemataceae</taxon>
        <taxon>Acetonema</taxon>
    </lineage>
</organism>
<dbReference type="Proteomes" id="UP000003240">
    <property type="component" value="Unassembled WGS sequence"/>
</dbReference>
<evidence type="ECO:0000256" key="4">
    <source>
        <dbReference type="PIRNR" id="PIRNR000124"/>
    </source>
</evidence>
<name>F7NJS5_9FIRM</name>
<evidence type="ECO:0000256" key="5">
    <source>
        <dbReference type="SAM" id="Phobius"/>
    </source>
</evidence>
<dbReference type="RefSeq" id="WP_004095763.1">
    <property type="nucleotide sequence ID" value="NZ_AFGF01000098.1"/>
</dbReference>
<dbReference type="InterPro" id="IPR008927">
    <property type="entry name" value="6-PGluconate_DH-like_C_sf"/>
</dbReference>
<evidence type="ECO:0000313" key="8">
    <source>
        <dbReference type="Proteomes" id="UP000003240"/>
    </source>
</evidence>
<keyword evidence="5" id="KW-0812">Transmembrane</keyword>
<comment type="caution">
    <text evidence="7">The sequence shown here is derived from an EMBL/GenBank/DDBJ whole genome shotgun (WGS) entry which is preliminary data.</text>
</comment>
<dbReference type="SMART" id="SM00984">
    <property type="entry name" value="UDPG_MGDP_dh_C"/>
    <property type="match status" value="1"/>
</dbReference>
<dbReference type="GO" id="GO:0016628">
    <property type="term" value="F:oxidoreductase activity, acting on the CH-CH group of donors, NAD or NADP as acceptor"/>
    <property type="evidence" value="ECO:0007669"/>
    <property type="project" value="InterPro"/>
</dbReference>
<dbReference type="NCBIfam" id="TIGR03026">
    <property type="entry name" value="NDP-sugDHase"/>
    <property type="match status" value="1"/>
</dbReference>
<keyword evidence="2" id="KW-0560">Oxidoreductase</keyword>
<keyword evidence="8" id="KW-1185">Reference proteome</keyword>
<feature type="transmembrane region" description="Helical" evidence="5">
    <location>
        <begin position="12"/>
        <end position="32"/>
    </location>
</feature>
<reference evidence="7 8" key="1">
    <citation type="journal article" date="2011" name="EMBO J.">
        <title>Structural diversity of bacterial flagellar motors.</title>
        <authorList>
            <person name="Chen S."/>
            <person name="Beeby M."/>
            <person name="Murphy G.E."/>
            <person name="Leadbetter J.R."/>
            <person name="Hendrixson D.R."/>
            <person name="Briegel A."/>
            <person name="Li Z."/>
            <person name="Shi J."/>
            <person name="Tocheva E.I."/>
            <person name="Muller A."/>
            <person name="Dobro M.J."/>
            <person name="Jensen G.J."/>
        </authorList>
    </citation>
    <scope>NUCLEOTIDE SEQUENCE [LARGE SCALE GENOMIC DNA]</scope>
    <source>
        <strain evidence="7 8">DSM 6540</strain>
    </source>
</reference>
<dbReference type="GO" id="GO:0016616">
    <property type="term" value="F:oxidoreductase activity, acting on the CH-OH group of donors, NAD or NADP as acceptor"/>
    <property type="evidence" value="ECO:0007669"/>
    <property type="project" value="InterPro"/>
</dbReference>
<dbReference type="Gene3D" id="3.40.50.720">
    <property type="entry name" value="NAD(P)-binding Rossmann-like Domain"/>
    <property type="match status" value="2"/>
</dbReference>
<sequence>MEILLKLQAKEALLAVVGLGYVGLPLAVAFAGKVRTLGFDINPEKVAVYQQGIDPTHEVETAKLQSTTLEFTTDPARLKEARVIIVAVPTPVNGDKTPDLTSVVSASALIGENLTPGSIVVFESTVYPGVTEDICIPVLESKSGLACGKDFRVAYSPERINPGDKVQRLENIRKIVAATDEETLETVAAIYELIIQAGVYKAAGIKVAEAAKLAENAQRDINIAFMNELALAFDRMKINTKDVIDAMNTKWNALRFQPGLVGGHCIGVDPYYFIYQFQMLGYHSQLIAAGRKINDAMAGFVADNIIKKVIQANKNLKRANIYIMGITFKENCPDMRNSKAVDVCRHLAGYGIQVKVADPVVDPAEFKKEYCLPLVRLEEVKNADCLVFLVAHQHFRELQPANLAGMFKQPGRQTRHVIIDIKHIFERKVMEESGYSYWSL</sequence>
<dbReference type="InterPro" id="IPR017476">
    <property type="entry name" value="UDP-Glc/GDP-Man"/>
</dbReference>
<evidence type="ECO:0000256" key="2">
    <source>
        <dbReference type="ARBA" id="ARBA00023002"/>
    </source>
</evidence>
<dbReference type="SUPFAM" id="SSF48179">
    <property type="entry name" value="6-phosphogluconate dehydrogenase C-terminal domain-like"/>
    <property type="match status" value="1"/>
</dbReference>
<dbReference type="InterPro" id="IPR036291">
    <property type="entry name" value="NAD(P)-bd_dom_sf"/>
</dbReference>
<dbReference type="InterPro" id="IPR001732">
    <property type="entry name" value="UDP-Glc/GDP-Man_DH_N"/>
</dbReference>
<evidence type="ECO:0000313" key="7">
    <source>
        <dbReference type="EMBL" id="EGO63731.1"/>
    </source>
</evidence>
<evidence type="ECO:0000256" key="3">
    <source>
        <dbReference type="ARBA" id="ARBA00023027"/>
    </source>
</evidence>
<dbReference type="InterPro" id="IPR014026">
    <property type="entry name" value="UDP-Glc/GDP-Man_DH_dimer"/>
</dbReference>
<dbReference type="InterPro" id="IPR036220">
    <property type="entry name" value="UDP-Glc/GDP-Man_DH_C_sf"/>
</dbReference>
<comment type="similarity">
    <text evidence="1 4">Belongs to the UDP-glucose/GDP-mannose dehydrogenase family.</text>
</comment>
<evidence type="ECO:0000259" key="6">
    <source>
        <dbReference type="SMART" id="SM00984"/>
    </source>
</evidence>
<dbReference type="STRING" id="1009370.ALO_11664"/>
<protein>
    <submittedName>
        <fullName evidence="7">Nucleotide sugar dehydrogenase</fullName>
    </submittedName>
</protein>
<dbReference type="OrthoDB" id="9803238at2"/>
<feature type="domain" description="UDP-glucose/GDP-mannose dehydrogenase C-terminal" evidence="6">
    <location>
        <begin position="322"/>
        <end position="427"/>
    </location>
</feature>
<dbReference type="PANTHER" id="PTHR43491">
    <property type="entry name" value="UDP-N-ACETYL-D-MANNOSAMINE DEHYDROGENASE"/>
    <property type="match status" value="1"/>
</dbReference>
<keyword evidence="5" id="KW-1133">Transmembrane helix</keyword>
<dbReference type="InterPro" id="IPR028359">
    <property type="entry name" value="UDP_ManNAc/GlcNAc_DH"/>
</dbReference>
<gene>
    <name evidence="7" type="ORF">ALO_11664</name>
</gene>
<evidence type="ECO:0000256" key="1">
    <source>
        <dbReference type="ARBA" id="ARBA00006601"/>
    </source>
</evidence>
<dbReference type="SUPFAM" id="SSF51735">
    <property type="entry name" value="NAD(P)-binding Rossmann-fold domains"/>
    <property type="match status" value="1"/>
</dbReference>
<dbReference type="eggNOG" id="COG0677">
    <property type="taxonomic scope" value="Bacteria"/>
</dbReference>
<dbReference type="PANTHER" id="PTHR43491:SF2">
    <property type="entry name" value="UDP-N-ACETYL-D-MANNOSAMINE DEHYDROGENASE"/>
    <property type="match status" value="1"/>
</dbReference>
<dbReference type="GO" id="GO:0000271">
    <property type="term" value="P:polysaccharide biosynthetic process"/>
    <property type="evidence" value="ECO:0007669"/>
    <property type="project" value="InterPro"/>
</dbReference>
<keyword evidence="3" id="KW-0520">NAD</keyword>
<dbReference type="Pfam" id="PF00984">
    <property type="entry name" value="UDPG_MGDP_dh"/>
    <property type="match status" value="1"/>
</dbReference>
<dbReference type="PIRSF" id="PIRSF000124">
    <property type="entry name" value="UDPglc_GDPman_dh"/>
    <property type="match status" value="1"/>
</dbReference>
<keyword evidence="5" id="KW-0472">Membrane</keyword>
<dbReference type="Pfam" id="PF03720">
    <property type="entry name" value="UDPG_MGDP_dh_C"/>
    <property type="match status" value="1"/>
</dbReference>
<dbReference type="SUPFAM" id="SSF52413">
    <property type="entry name" value="UDP-glucose/GDP-mannose dehydrogenase C-terminal domain"/>
    <property type="match status" value="1"/>
</dbReference>
<accession>F7NJS5</accession>
<dbReference type="Pfam" id="PF03721">
    <property type="entry name" value="UDPG_MGDP_dh_N"/>
    <property type="match status" value="1"/>
</dbReference>
<proteinExistence type="inferred from homology"/>
<dbReference type="AlphaFoldDB" id="F7NJS5"/>